<gene>
    <name evidence="6" type="ORF">Ae201684_011546</name>
</gene>
<keyword evidence="7" id="KW-1185">Reference proteome</keyword>
<evidence type="ECO:0000256" key="4">
    <source>
        <dbReference type="ARBA" id="ARBA00038054"/>
    </source>
</evidence>
<keyword evidence="2" id="KW-0285">Flavoprotein</keyword>
<comment type="similarity">
    <text evidence="4">Belongs to the flavoredoxin family.</text>
</comment>
<evidence type="ECO:0000313" key="7">
    <source>
        <dbReference type="Proteomes" id="UP000481153"/>
    </source>
</evidence>
<evidence type="ECO:0000256" key="3">
    <source>
        <dbReference type="ARBA" id="ARBA00022643"/>
    </source>
</evidence>
<dbReference type="Proteomes" id="UP000481153">
    <property type="component" value="Unassembled WGS sequence"/>
</dbReference>
<dbReference type="SUPFAM" id="SSF50475">
    <property type="entry name" value="FMN-binding split barrel"/>
    <property type="match status" value="1"/>
</dbReference>
<feature type="domain" description="Flavin reductase like" evidence="5">
    <location>
        <begin position="25"/>
        <end position="173"/>
    </location>
</feature>
<keyword evidence="3" id="KW-0288">FMN</keyword>
<reference evidence="6 7" key="1">
    <citation type="submission" date="2019-07" db="EMBL/GenBank/DDBJ databases">
        <title>Genomics analysis of Aphanomyces spp. identifies a new class of oomycete effector associated with host adaptation.</title>
        <authorList>
            <person name="Gaulin E."/>
        </authorList>
    </citation>
    <scope>NUCLEOTIDE SEQUENCE [LARGE SCALE GENOMIC DNA]</scope>
    <source>
        <strain evidence="6 7">ATCC 201684</strain>
    </source>
</reference>
<name>A0A6G0WU60_9STRA</name>
<organism evidence="6 7">
    <name type="scientific">Aphanomyces euteiches</name>
    <dbReference type="NCBI Taxonomy" id="100861"/>
    <lineage>
        <taxon>Eukaryota</taxon>
        <taxon>Sar</taxon>
        <taxon>Stramenopiles</taxon>
        <taxon>Oomycota</taxon>
        <taxon>Saprolegniomycetes</taxon>
        <taxon>Saprolegniales</taxon>
        <taxon>Verrucalvaceae</taxon>
        <taxon>Aphanomyces</taxon>
    </lineage>
</organism>
<evidence type="ECO:0000259" key="5">
    <source>
        <dbReference type="SMART" id="SM00903"/>
    </source>
</evidence>
<evidence type="ECO:0000256" key="1">
    <source>
        <dbReference type="ARBA" id="ARBA00001917"/>
    </source>
</evidence>
<accession>A0A6G0WU60</accession>
<dbReference type="EMBL" id="VJMJ01000147">
    <property type="protein sequence ID" value="KAF0730994.1"/>
    <property type="molecule type" value="Genomic_DNA"/>
</dbReference>
<sequence>MSTKHIDTKDLDARQAYQLLINTVVPRPIAWVSTVGPDGVTNLAPYSFYTVASTSPPVVSVTHVNPRAGVEKDTLANLRETKECQVNLVTEDLVEIMNASCGNYPRNVSEFEAVGIESTPGTKVNAPGVAKALVRMECTVREILPIGNSHVMYLDVVRFAVHDSVSREGGLTVDDTLFTAVGKMGGNGYSKTADRLELVRPQI</sequence>
<protein>
    <recommendedName>
        <fullName evidence="5">Flavin reductase like domain-containing protein</fullName>
    </recommendedName>
</protein>
<dbReference type="VEuPathDB" id="FungiDB:AeMF1_017443"/>
<dbReference type="PANTHER" id="PTHR33798">
    <property type="entry name" value="FLAVOPROTEIN OXYGENASE"/>
    <property type="match status" value="1"/>
</dbReference>
<comment type="cofactor">
    <cofactor evidence="1">
        <name>FMN</name>
        <dbReference type="ChEBI" id="CHEBI:58210"/>
    </cofactor>
</comment>
<evidence type="ECO:0000256" key="2">
    <source>
        <dbReference type="ARBA" id="ARBA00022630"/>
    </source>
</evidence>
<dbReference type="Gene3D" id="2.30.110.10">
    <property type="entry name" value="Electron Transport, Fmn-binding Protein, Chain A"/>
    <property type="match status" value="1"/>
</dbReference>
<dbReference type="SMART" id="SM00903">
    <property type="entry name" value="Flavin_Reduct"/>
    <property type="match status" value="1"/>
</dbReference>
<dbReference type="PANTHER" id="PTHR33798:SF5">
    <property type="entry name" value="FLAVIN REDUCTASE LIKE DOMAIN-CONTAINING PROTEIN"/>
    <property type="match status" value="1"/>
</dbReference>
<dbReference type="AlphaFoldDB" id="A0A6G0WU60"/>
<dbReference type="GO" id="GO:0010181">
    <property type="term" value="F:FMN binding"/>
    <property type="evidence" value="ECO:0007669"/>
    <property type="project" value="InterPro"/>
</dbReference>
<dbReference type="InterPro" id="IPR012349">
    <property type="entry name" value="Split_barrel_FMN-bd"/>
</dbReference>
<evidence type="ECO:0000313" key="6">
    <source>
        <dbReference type="EMBL" id="KAF0730994.1"/>
    </source>
</evidence>
<comment type="caution">
    <text evidence="6">The sequence shown here is derived from an EMBL/GenBank/DDBJ whole genome shotgun (WGS) entry which is preliminary data.</text>
</comment>
<proteinExistence type="inferred from homology"/>
<dbReference type="Pfam" id="PF01613">
    <property type="entry name" value="Flavin_Reduct"/>
    <property type="match status" value="1"/>
</dbReference>
<dbReference type="InterPro" id="IPR002563">
    <property type="entry name" value="Flavin_Rdtase-like_dom"/>
</dbReference>